<dbReference type="GO" id="GO:0005794">
    <property type="term" value="C:Golgi apparatus"/>
    <property type="evidence" value="ECO:0007669"/>
    <property type="project" value="TreeGrafter"/>
</dbReference>
<name>A0A183A565_9TREM</name>
<dbReference type="Pfam" id="PF13469">
    <property type="entry name" value="Sulfotransfer_3"/>
    <property type="match status" value="1"/>
</dbReference>
<comment type="similarity">
    <text evidence="1 5">Belongs to the protein sulfotransferase family.</text>
</comment>
<comment type="catalytic activity">
    <reaction evidence="4 5">
        <text>L-tyrosyl-[protein] + 3'-phosphoadenylyl sulfate = O-sulfo-L-tyrosine-[protein] + adenosine 3',5'-bisphosphate + H(+)</text>
        <dbReference type="Rhea" id="RHEA:16801"/>
        <dbReference type="Rhea" id="RHEA-COMP:10136"/>
        <dbReference type="Rhea" id="RHEA-COMP:11688"/>
        <dbReference type="ChEBI" id="CHEBI:15378"/>
        <dbReference type="ChEBI" id="CHEBI:46858"/>
        <dbReference type="ChEBI" id="CHEBI:58339"/>
        <dbReference type="ChEBI" id="CHEBI:58343"/>
        <dbReference type="ChEBI" id="CHEBI:65286"/>
        <dbReference type="EC" id="2.8.2.20"/>
    </reaction>
</comment>
<dbReference type="InterPro" id="IPR026634">
    <property type="entry name" value="TPST-like"/>
</dbReference>
<evidence type="ECO:0000313" key="8">
    <source>
        <dbReference type="WBParaSite" id="ECPE_0000210001-mRNA-1"/>
    </source>
</evidence>
<dbReference type="AlphaFoldDB" id="A0A183A565"/>
<accession>A0A183A565</accession>
<keyword evidence="7" id="KW-1185">Reference proteome</keyword>
<keyword evidence="3 5" id="KW-0808">Transferase</keyword>
<reference evidence="8" key="1">
    <citation type="submission" date="2016-06" db="UniProtKB">
        <authorList>
            <consortium name="WormBaseParasite"/>
        </authorList>
    </citation>
    <scope>IDENTIFICATION</scope>
</reference>
<sequence>MNDSHISGSGDLRCIYNQTPNSCCSVTGEDLVRSKLDAHPRVGCRLESRITSKVLRLWRIFGGATNRRAVQAGIAPYAIINATKAFLEDIIRLGGPDANVLCYKDPATFRYLELLGRMFPNAKFIHMVRDGRAVMASSFNETGETGDNLKVWQLVVSRLIRECAAIGSSRCINVRYETLVMHTEREMRRISEKLLKNISLVNRSYVLLNV</sequence>
<evidence type="ECO:0000313" key="6">
    <source>
        <dbReference type="EMBL" id="VDP65417.1"/>
    </source>
</evidence>
<evidence type="ECO:0000256" key="3">
    <source>
        <dbReference type="ARBA" id="ARBA00022679"/>
    </source>
</evidence>
<dbReference type="GO" id="GO:0008476">
    <property type="term" value="F:protein-tyrosine sulfotransferase activity"/>
    <property type="evidence" value="ECO:0007669"/>
    <property type="project" value="UniProtKB-EC"/>
</dbReference>
<dbReference type="Proteomes" id="UP000272942">
    <property type="component" value="Unassembled WGS sequence"/>
</dbReference>
<organism evidence="8">
    <name type="scientific">Echinostoma caproni</name>
    <dbReference type="NCBI Taxonomy" id="27848"/>
    <lineage>
        <taxon>Eukaryota</taxon>
        <taxon>Metazoa</taxon>
        <taxon>Spiralia</taxon>
        <taxon>Lophotrochozoa</taxon>
        <taxon>Platyhelminthes</taxon>
        <taxon>Trematoda</taxon>
        <taxon>Digenea</taxon>
        <taxon>Plagiorchiida</taxon>
        <taxon>Echinostomata</taxon>
        <taxon>Echinostomatoidea</taxon>
        <taxon>Echinostomatidae</taxon>
        <taxon>Echinostoma</taxon>
    </lineage>
</organism>
<dbReference type="InterPro" id="IPR027417">
    <property type="entry name" value="P-loop_NTPase"/>
</dbReference>
<dbReference type="Gene3D" id="3.40.50.300">
    <property type="entry name" value="P-loop containing nucleotide triphosphate hydrolases"/>
    <property type="match status" value="1"/>
</dbReference>
<dbReference type="SUPFAM" id="SSF52540">
    <property type="entry name" value="P-loop containing nucleoside triphosphate hydrolases"/>
    <property type="match status" value="1"/>
</dbReference>
<dbReference type="PANTHER" id="PTHR12788:SF10">
    <property type="entry name" value="PROTEIN-TYROSINE SULFOTRANSFERASE"/>
    <property type="match status" value="1"/>
</dbReference>
<dbReference type="OrthoDB" id="545675at2759"/>
<evidence type="ECO:0000256" key="2">
    <source>
        <dbReference type="ARBA" id="ARBA00013262"/>
    </source>
</evidence>
<dbReference type="EC" id="2.8.2.20" evidence="2 5"/>
<gene>
    <name evidence="6" type="ORF">ECPE_LOCUS2100</name>
</gene>
<proteinExistence type="inferred from homology"/>
<protein>
    <recommendedName>
        <fullName evidence="2 5">Protein-tyrosine sulfotransferase</fullName>
        <ecNumber evidence="2 5">2.8.2.20</ecNumber>
    </recommendedName>
</protein>
<reference evidence="6 7" key="2">
    <citation type="submission" date="2018-11" db="EMBL/GenBank/DDBJ databases">
        <authorList>
            <consortium name="Pathogen Informatics"/>
        </authorList>
    </citation>
    <scope>NUCLEOTIDE SEQUENCE [LARGE SCALE GENOMIC DNA]</scope>
    <source>
        <strain evidence="6 7">Egypt</strain>
    </source>
</reference>
<evidence type="ECO:0000256" key="5">
    <source>
        <dbReference type="RuleBase" id="RU365018"/>
    </source>
</evidence>
<evidence type="ECO:0000256" key="4">
    <source>
        <dbReference type="ARBA" id="ARBA00048460"/>
    </source>
</evidence>
<dbReference type="EMBL" id="UZAN01039414">
    <property type="protein sequence ID" value="VDP65417.1"/>
    <property type="molecule type" value="Genomic_DNA"/>
</dbReference>
<dbReference type="WBParaSite" id="ECPE_0000210001-mRNA-1">
    <property type="protein sequence ID" value="ECPE_0000210001-mRNA-1"/>
    <property type="gene ID" value="ECPE_0000210001"/>
</dbReference>
<comment type="function">
    <text evidence="5">Catalyzes the O-sulfation of tyrosine residues within acidic motifs of polypeptides, using 3'-phosphoadenylyl sulfate (PAPS) as cosubstrate.</text>
</comment>
<evidence type="ECO:0000256" key="1">
    <source>
        <dbReference type="ARBA" id="ARBA00009988"/>
    </source>
</evidence>
<evidence type="ECO:0000313" key="7">
    <source>
        <dbReference type="Proteomes" id="UP000272942"/>
    </source>
</evidence>
<dbReference type="PANTHER" id="PTHR12788">
    <property type="entry name" value="PROTEIN-TYROSINE SULFOTRANSFERASE 2"/>
    <property type="match status" value="1"/>
</dbReference>